<gene>
    <name evidence="3" type="ORF">BLNAU_20883</name>
</gene>
<sequence>MATHSELEHNRMYGSRKHIDRDFTPSGNYPVGSIRTYDPQRHREATWPTIRTFPQANRTSNHTDSVERELGPKIRAPAPVAKAVDLEREMGAKRGVTNARNGIPCRRGGDKAYGTVEYSPGFYQQPSLPSRVPVFDKTMNMTSSLHPSSALATAVISAPNRNWVEEEKERQKQEELEKARKEVEELNKWAFDEKRKEESKKLKEAAKKDETEGKERVQSATKKGKKAKAK</sequence>
<keyword evidence="4" id="KW-1185">Reference proteome</keyword>
<feature type="compositionally biased region" description="Basic and acidic residues" evidence="2">
    <location>
        <begin position="1"/>
        <end position="23"/>
    </location>
</feature>
<feature type="region of interest" description="Disordered" evidence="2">
    <location>
        <begin position="1"/>
        <end position="35"/>
    </location>
</feature>
<reference evidence="3 4" key="1">
    <citation type="journal article" date="2022" name="bioRxiv">
        <title>Genomics of Preaxostyla Flagellates Illuminates Evolutionary Transitions and the Path Towards Mitochondrial Loss.</title>
        <authorList>
            <person name="Novak L.V.F."/>
            <person name="Treitli S.C."/>
            <person name="Pyrih J."/>
            <person name="Halakuc P."/>
            <person name="Pipaliya S.V."/>
            <person name="Vacek V."/>
            <person name="Brzon O."/>
            <person name="Soukal P."/>
            <person name="Eme L."/>
            <person name="Dacks J.B."/>
            <person name="Karnkowska A."/>
            <person name="Elias M."/>
            <person name="Hampl V."/>
        </authorList>
    </citation>
    <scope>NUCLEOTIDE SEQUENCE [LARGE SCALE GENOMIC DNA]</scope>
    <source>
        <strain evidence="3">NAU3</strain>
        <tissue evidence="3">Gut</tissue>
    </source>
</reference>
<evidence type="ECO:0000313" key="4">
    <source>
        <dbReference type="Proteomes" id="UP001281761"/>
    </source>
</evidence>
<comment type="caution">
    <text evidence="3">The sequence shown here is derived from an EMBL/GenBank/DDBJ whole genome shotgun (WGS) entry which is preliminary data.</text>
</comment>
<keyword evidence="1" id="KW-0175">Coiled coil</keyword>
<dbReference type="EMBL" id="JARBJD010000309">
    <property type="protein sequence ID" value="KAK2944214.1"/>
    <property type="molecule type" value="Genomic_DNA"/>
</dbReference>
<feature type="coiled-coil region" evidence="1">
    <location>
        <begin position="162"/>
        <end position="189"/>
    </location>
</feature>
<protein>
    <submittedName>
        <fullName evidence="3">Uncharacterized protein</fullName>
    </submittedName>
</protein>
<dbReference type="Proteomes" id="UP001281761">
    <property type="component" value="Unassembled WGS sequence"/>
</dbReference>
<evidence type="ECO:0000256" key="1">
    <source>
        <dbReference type="SAM" id="Coils"/>
    </source>
</evidence>
<evidence type="ECO:0000313" key="3">
    <source>
        <dbReference type="EMBL" id="KAK2944214.1"/>
    </source>
</evidence>
<name>A0ABQ9WYL5_9EUKA</name>
<evidence type="ECO:0000256" key="2">
    <source>
        <dbReference type="SAM" id="MobiDB-lite"/>
    </source>
</evidence>
<feature type="region of interest" description="Disordered" evidence="2">
    <location>
        <begin position="190"/>
        <end position="230"/>
    </location>
</feature>
<feature type="compositionally biased region" description="Basic and acidic residues" evidence="2">
    <location>
        <begin position="190"/>
        <end position="217"/>
    </location>
</feature>
<proteinExistence type="predicted"/>
<organism evidence="3 4">
    <name type="scientific">Blattamonas nauphoetae</name>
    <dbReference type="NCBI Taxonomy" id="2049346"/>
    <lineage>
        <taxon>Eukaryota</taxon>
        <taxon>Metamonada</taxon>
        <taxon>Preaxostyla</taxon>
        <taxon>Oxymonadida</taxon>
        <taxon>Blattamonas</taxon>
    </lineage>
</organism>
<accession>A0ABQ9WYL5</accession>